<dbReference type="Pfam" id="PF20434">
    <property type="entry name" value="BD-FAE"/>
    <property type="match status" value="1"/>
</dbReference>
<dbReference type="InterPro" id="IPR049492">
    <property type="entry name" value="BD-FAE-like_dom"/>
</dbReference>
<proteinExistence type="predicted"/>
<dbReference type="InterPro" id="IPR050300">
    <property type="entry name" value="GDXG_lipolytic_enzyme"/>
</dbReference>
<protein>
    <submittedName>
        <fullName evidence="3">Alpha/beta hydrolase</fullName>
    </submittedName>
</protein>
<evidence type="ECO:0000256" key="1">
    <source>
        <dbReference type="ARBA" id="ARBA00022801"/>
    </source>
</evidence>
<evidence type="ECO:0000313" key="3">
    <source>
        <dbReference type="EMBL" id="WHQ80352.1"/>
    </source>
</evidence>
<evidence type="ECO:0000259" key="2">
    <source>
        <dbReference type="Pfam" id="PF20434"/>
    </source>
</evidence>
<dbReference type="Proteomes" id="UP001238155">
    <property type="component" value="Chromosome"/>
</dbReference>
<keyword evidence="1 3" id="KW-0378">Hydrolase</keyword>
<dbReference type="PANTHER" id="PTHR48081:SF6">
    <property type="entry name" value="PEPTIDASE S9 PROLYL OLIGOPEPTIDASE CATALYTIC DOMAIN-CONTAINING PROTEIN"/>
    <property type="match status" value="1"/>
</dbReference>
<dbReference type="AlphaFoldDB" id="A0AAJ6FNK8"/>
<dbReference type="InterPro" id="IPR029058">
    <property type="entry name" value="AB_hydrolase_fold"/>
</dbReference>
<dbReference type="EMBL" id="CP123751">
    <property type="protein sequence ID" value="WHQ80352.1"/>
    <property type="molecule type" value="Genomic_DNA"/>
</dbReference>
<name>A0AAJ6FNK8_9LACO</name>
<dbReference type="SUPFAM" id="SSF53474">
    <property type="entry name" value="alpha/beta-Hydrolases"/>
    <property type="match status" value="1"/>
</dbReference>
<organism evidence="3 4">
    <name type="scientific">Ligilactobacillus animalis</name>
    <dbReference type="NCBI Taxonomy" id="1605"/>
    <lineage>
        <taxon>Bacteria</taxon>
        <taxon>Bacillati</taxon>
        <taxon>Bacillota</taxon>
        <taxon>Bacilli</taxon>
        <taxon>Lactobacillales</taxon>
        <taxon>Lactobacillaceae</taxon>
        <taxon>Ligilactobacillus</taxon>
    </lineage>
</organism>
<feature type="domain" description="BD-FAE-like" evidence="2">
    <location>
        <begin position="32"/>
        <end position="215"/>
    </location>
</feature>
<dbReference type="RefSeq" id="WP_283534775.1">
    <property type="nucleotide sequence ID" value="NZ_CP123751.1"/>
</dbReference>
<evidence type="ECO:0000313" key="4">
    <source>
        <dbReference type="Proteomes" id="UP001238155"/>
    </source>
</evidence>
<sequence>MKYFTKKMITPLSTTAELTGYVPDNSPEIDLKRKRPAVIICPGGAYRMTSDREAEAVAFKFLGMDLAAFVLRYSCAPARYPVALLELAESVRYVRAHAKEFALDPDKIIILGMSAGGHLAASLGTLWTDELFNDHGYAKEMIKPNGMILCYPVITAGEFSHSGSFDNLVGKDPKLREFLSLEKRVTAATPPTFIWHTVADQSVPVENSLLFAQALRKHGIDFEMHLYPYGRHGLSLGTKQTAKKANYIEPAVQSWISLVETWLVGATSSQNSR</sequence>
<accession>A0AAJ6FNK8</accession>
<dbReference type="Gene3D" id="3.40.50.1820">
    <property type="entry name" value="alpha/beta hydrolase"/>
    <property type="match status" value="1"/>
</dbReference>
<gene>
    <name evidence="3" type="ORF">QFF56_01015</name>
</gene>
<reference evidence="3" key="1">
    <citation type="submission" date="2023-04" db="EMBL/GenBank/DDBJ databases">
        <title>Four porcine-derived lactic acid bacteria strains analyses and their evaluation as potential probiotics based on genomics.</title>
        <authorList>
            <person name="Niu D."/>
        </authorList>
    </citation>
    <scope>NUCLEOTIDE SEQUENCE</scope>
    <source>
        <strain evidence="3">ZSB1</strain>
    </source>
</reference>
<dbReference type="GO" id="GO:0016787">
    <property type="term" value="F:hydrolase activity"/>
    <property type="evidence" value="ECO:0007669"/>
    <property type="project" value="UniProtKB-KW"/>
</dbReference>
<dbReference type="PANTHER" id="PTHR48081">
    <property type="entry name" value="AB HYDROLASE SUPERFAMILY PROTEIN C4A8.06C"/>
    <property type="match status" value="1"/>
</dbReference>